<comment type="caution">
    <text evidence="6">The sequence shown here is derived from an EMBL/GenBank/DDBJ whole genome shotgun (WGS) entry which is preliminary data.</text>
</comment>
<keyword evidence="2" id="KW-0812">Transmembrane</keyword>
<dbReference type="STRING" id="246199.CUS_7987"/>
<dbReference type="EMBL" id="ADKM02000062">
    <property type="protein sequence ID" value="EGC03563.1"/>
    <property type="molecule type" value="Genomic_DNA"/>
</dbReference>
<dbReference type="InterPro" id="IPR037461">
    <property type="entry name" value="CtCE2-like_dom"/>
</dbReference>
<dbReference type="Gene3D" id="2.60.120.260">
    <property type="entry name" value="Galactose-binding domain-like"/>
    <property type="match status" value="1"/>
</dbReference>
<feature type="chain" id="PRO_5003243557" evidence="3">
    <location>
        <begin position="28"/>
        <end position="509"/>
    </location>
</feature>
<dbReference type="Pfam" id="PF13472">
    <property type="entry name" value="Lipase_GDSL_2"/>
    <property type="match status" value="1"/>
</dbReference>
<dbReference type="InterPro" id="IPR036514">
    <property type="entry name" value="SGNH_hydro_sf"/>
</dbReference>
<evidence type="ECO:0000259" key="5">
    <source>
        <dbReference type="Pfam" id="PF17996"/>
    </source>
</evidence>
<evidence type="ECO:0000313" key="7">
    <source>
        <dbReference type="Proteomes" id="UP000004259"/>
    </source>
</evidence>
<evidence type="ECO:0000256" key="2">
    <source>
        <dbReference type="SAM" id="Phobius"/>
    </source>
</evidence>
<name>E9SAM5_RUMAL</name>
<dbReference type="eggNOG" id="COG2755">
    <property type="taxonomic scope" value="Bacteria"/>
</dbReference>
<accession>E9SAM5</accession>
<feature type="domain" description="Carbohydrate esterase 2 N-terminal" evidence="5">
    <location>
        <begin position="45"/>
        <end position="148"/>
    </location>
</feature>
<sequence>MNMKIRNRFIAGLCSAALAASVMPVSADSAKTDFYEATADNVKILGRTVYVEDALWFANSVAGVEFTATGSQVTFNLKISGDPTRIGIFVNDKLVQRGLAKGAKKMCSVTVPLEDGENTVKFLKLSEGPQSNISIQSIEIDEGAEIKPAAAKAHKMEFIGDSITCGYGIDLPLKDPETGKNNTFSTSSEDASKTYAYQIAEMFDADVNFFSGSGYGIWCSYGGSKENTMDQYYNQCGPHTWNSITAEGYTLIESYDWDFSKYQPGCVVINLGTNDWSYFQSQGDTTDFEESYIDFLKMVRAGNPDAKIICTLGLMGADLFGEIESAVDDYKSETDDENVYTFELEPIMSGSEGYAVDYHPTAASNTRAASKELGPYIAEVMGWELGELPDNGTLTLAPDNLVTGEFHEQPAEEPVESQAEESSASEAESESSSEAESSSGAESSSADDSKASSTADSKASSAAANNTSSAKATTNPNQTANQNPTTGMAGGMAMIALMGGAVIISKRKK</sequence>
<keyword evidence="2" id="KW-0472">Membrane</keyword>
<dbReference type="Pfam" id="PF17996">
    <property type="entry name" value="CE2_N"/>
    <property type="match status" value="1"/>
</dbReference>
<feature type="domain" description="SGNH hydrolase-type esterase" evidence="4">
    <location>
        <begin position="158"/>
        <end position="363"/>
    </location>
</feature>
<protein>
    <submittedName>
        <fullName evidence="6">GDSL-like protein</fullName>
    </submittedName>
</protein>
<evidence type="ECO:0000256" key="3">
    <source>
        <dbReference type="SAM" id="SignalP"/>
    </source>
</evidence>
<dbReference type="GO" id="GO:0052689">
    <property type="term" value="F:carboxylic ester hydrolase activity"/>
    <property type="evidence" value="ECO:0007669"/>
    <property type="project" value="InterPro"/>
</dbReference>
<dbReference type="Proteomes" id="UP000004259">
    <property type="component" value="Unassembled WGS sequence"/>
</dbReference>
<evidence type="ECO:0000256" key="1">
    <source>
        <dbReference type="SAM" id="MobiDB-lite"/>
    </source>
</evidence>
<keyword evidence="7" id="KW-1185">Reference proteome</keyword>
<reference evidence="6 7" key="1">
    <citation type="submission" date="2011-02" db="EMBL/GenBank/DDBJ databases">
        <authorList>
            <person name="Nelson K.E."/>
            <person name="Sutton G."/>
            <person name="Torralba M."/>
            <person name="Durkin S."/>
            <person name="Harkins D."/>
            <person name="Montgomery R."/>
            <person name="Ziemer C."/>
            <person name="Klaassens E."/>
            <person name="Ocuiv P."/>
            <person name="Morrison M."/>
        </authorList>
    </citation>
    <scope>NUCLEOTIDE SEQUENCE [LARGE SCALE GENOMIC DNA]</scope>
    <source>
        <strain evidence="6 7">8</strain>
    </source>
</reference>
<dbReference type="AlphaFoldDB" id="E9SAM5"/>
<proteinExistence type="predicted"/>
<dbReference type="NCBIfam" id="NF033846">
    <property type="entry name" value="Rumino_NPXTG"/>
    <property type="match status" value="1"/>
</dbReference>
<dbReference type="PANTHER" id="PTHR37834">
    <property type="entry name" value="GDSL-LIKE LIPASE/ACYLHYDROLASE DOMAIN PROTEIN (AFU_ORTHOLOGUE AFUA_2G00620)"/>
    <property type="match status" value="1"/>
</dbReference>
<organism evidence="6 7">
    <name type="scientific">Ruminococcus albus 8</name>
    <dbReference type="NCBI Taxonomy" id="246199"/>
    <lineage>
        <taxon>Bacteria</taxon>
        <taxon>Bacillati</taxon>
        <taxon>Bacillota</taxon>
        <taxon>Clostridia</taxon>
        <taxon>Eubacteriales</taxon>
        <taxon>Oscillospiraceae</taxon>
        <taxon>Ruminococcus</taxon>
    </lineage>
</organism>
<evidence type="ECO:0000259" key="4">
    <source>
        <dbReference type="Pfam" id="PF13472"/>
    </source>
</evidence>
<dbReference type="SUPFAM" id="SSF52266">
    <property type="entry name" value="SGNH hydrolase"/>
    <property type="match status" value="1"/>
</dbReference>
<feature type="region of interest" description="Disordered" evidence="1">
    <location>
        <begin position="407"/>
        <end position="489"/>
    </location>
</feature>
<keyword evidence="2" id="KW-1133">Transmembrane helix</keyword>
<keyword evidence="3" id="KW-0732">Signal</keyword>
<feature type="compositionally biased region" description="Low complexity" evidence="1">
    <location>
        <begin position="434"/>
        <end position="489"/>
    </location>
</feature>
<dbReference type="PANTHER" id="PTHR37834:SF2">
    <property type="entry name" value="ESTERASE, SGNH HYDROLASE-TYPE"/>
    <property type="match status" value="1"/>
</dbReference>
<dbReference type="InterPro" id="IPR013830">
    <property type="entry name" value="SGNH_hydro"/>
</dbReference>
<gene>
    <name evidence="6" type="ORF">CUS_7987</name>
</gene>
<dbReference type="InterPro" id="IPR052762">
    <property type="entry name" value="PCW_deacetylase/CE"/>
</dbReference>
<feature type="transmembrane region" description="Helical" evidence="2">
    <location>
        <begin position="486"/>
        <end position="504"/>
    </location>
</feature>
<dbReference type="InterPro" id="IPR040794">
    <property type="entry name" value="CE2_N"/>
</dbReference>
<dbReference type="Gene3D" id="3.40.50.1110">
    <property type="entry name" value="SGNH hydrolase"/>
    <property type="match status" value="1"/>
</dbReference>
<dbReference type="CDD" id="cd01831">
    <property type="entry name" value="Endoglucanase_E_like"/>
    <property type="match status" value="1"/>
</dbReference>
<evidence type="ECO:0000313" key="6">
    <source>
        <dbReference type="EMBL" id="EGC03563.1"/>
    </source>
</evidence>
<feature type="signal peptide" evidence="3">
    <location>
        <begin position="1"/>
        <end position="27"/>
    </location>
</feature>